<dbReference type="GO" id="GO:0051301">
    <property type="term" value="P:cell division"/>
    <property type="evidence" value="ECO:0007669"/>
    <property type="project" value="UniProtKB-KW"/>
</dbReference>
<sequence length="207" mass="22258">MSEVKLSIAGREYAVACEDGQEAHVIALGSVIDAKIGQLGEGTTTLEIQKMLFGALFLADELHETKKANEANEQAKQDAERAAGVATGQRDELNATIARLESELEGLQSAQQRHSAEVDDIRTELQQRREESEECRSELEKATAHVAELEQERKELAALLEDARNAAATAAPASGLSDDPDLAPALERFADLLETCADKLEAGTSST</sequence>
<gene>
    <name evidence="2" type="primary">zapA</name>
    <name evidence="2" type="ORF">GRI41_04620</name>
</gene>
<dbReference type="SUPFAM" id="SSF102829">
    <property type="entry name" value="Cell division protein ZapA-like"/>
    <property type="match status" value="1"/>
</dbReference>
<evidence type="ECO:0000313" key="3">
    <source>
        <dbReference type="Proteomes" id="UP000442714"/>
    </source>
</evidence>
<dbReference type="InterPro" id="IPR007838">
    <property type="entry name" value="Cell_div_ZapA-like"/>
</dbReference>
<feature type="compositionally biased region" description="Basic and acidic residues" evidence="1">
    <location>
        <begin position="69"/>
        <end position="81"/>
    </location>
</feature>
<protein>
    <submittedName>
        <fullName evidence="2">Cell division protein ZapA</fullName>
    </submittedName>
</protein>
<evidence type="ECO:0000313" key="2">
    <source>
        <dbReference type="EMBL" id="MXO90096.1"/>
    </source>
</evidence>
<dbReference type="EMBL" id="WTYX01000001">
    <property type="protein sequence ID" value="MXO90096.1"/>
    <property type="molecule type" value="Genomic_DNA"/>
</dbReference>
<organism evidence="2 3">
    <name type="scientific">Pontixanthobacter aquaemixtae</name>
    <dbReference type="NCBI Taxonomy" id="1958940"/>
    <lineage>
        <taxon>Bacteria</taxon>
        <taxon>Pseudomonadati</taxon>
        <taxon>Pseudomonadota</taxon>
        <taxon>Alphaproteobacteria</taxon>
        <taxon>Sphingomonadales</taxon>
        <taxon>Erythrobacteraceae</taxon>
        <taxon>Pontixanthobacter</taxon>
    </lineage>
</organism>
<reference evidence="2 3" key="1">
    <citation type="submission" date="2019-12" db="EMBL/GenBank/DDBJ databases">
        <title>Genomic-based taxomic classification of the family Erythrobacteraceae.</title>
        <authorList>
            <person name="Xu L."/>
        </authorList>
    </citation>
    <scope>NUCLEOTIDE SEQUENCE [LARGE SCALE GENOMIC DNA]</scope>
    <source>
        <strain evidence="2 3">KCTC 52763</strain>
    </source>
</reference>
<dbReference type="AlphaFoldDB" id="A0A844ZSW2"/>
<comment type="caution">
    <text evidence="2">The sequence shown here is derived from an EMBL/GenBank/DDBJ whole genome shotgun (WGS) entry which is preliminary data.</text>
</comment>
<dbReference type="Gene3D" id="1.10.287.1490">
    <property type="match status" value="1"/>
</dbReference>
<dbReference type="Proteomes" id="UP000442714">
    <property type="component" value="Unassembled WGS sequence"/>
</dbReference>
<feature type="region of interest" description="Disordered" evidence="1">
    <location>
        <begin position="69"/>
        <end position="90"/>
    </location>
</feature>
<dbReference type="OrthoDB" id="9797575at2"/>
<evidence type="ECO:0000256" key="1">
    <source>
        <dbReference type="SAM" id="MobiDB-lite"/>
    </source>
</evidence>
<dbReference type="Pfam" id="PF05164">
    <property type="entry name" value="ZapA"/>
    <property type="match status" value="1"/>
</dbReference>
<dbReference type="InterPro" id="IPR036192">
    <property type="entry name" value="Cell_div_ZapA-like_sf"/>
</dbReference>
<keyword evidence="2" id="KW-0132">Cell division</keyword>
<accession>A0A844ZSW2</accession>
<dbReference type="RefSeq" id="WP_160603579.1">
    <property type="nucleotide sequence ID" value="NZ_WTYX01000001.1"/>
</dbReference>
<name>A0A844ZSW2_9SPHN</name>
<keyword evidence="3" id="KW-1185">Reference proteome</keyword>
<keyword evidence="2" id="KW-0131">Cell cycle</keyword>
<proteinExistence type="predicted"/>